<feature type="region of interest" description="Disordered" evidence="1">
    <location>
        <begin position="233"/>
        <end position="255"/>
    </location>
</feature>
<gene>
    <name evidence="2" type="ORF">PS467_39685</name>
</gene>
<dbReference type="Proteomes" id="UP001305606">
    <property type="component" value="Chromosome"/>
</dbReference>
<dbReference type="SUPFAM" id="SSF53335">
    <property type="entry name" value="S-adenosyl-L-methionine-dependent methyltransferases"/>
    <property type="match status" value="1"/>
</dbReference>
<evidence type="ECO:0000313" key="2">
    <source>
        <dbReference type="EMBL" id="WNF01031.1"/>
    </source>
</evidence>
<dbReference type="InterPro" id="IPR029063">
    <property type="entry name" value="SAM-dependent_MTases_sf"/>
</dbReference>
<dbReference type="Gene3D" id="3.40.50.150">
    <property type="entry name" value="Vaccinia Virus protein VP39"/>
    <property type="match status" value="1"/>
</dbReference>
<proteinExistence type="predicted"/>
<dbReference type="EMBL" id="CP117522">
    <property type="protein sequence ID" value="WNF01031.1"/>
    <property type="molecule type" value="Genomic_DNA"/>
</dbReference>
<dbReference type="RefSeq" id="WP_311039365.1">
    <property type="nucleotide sequence ID" value="NZ_CP117522.1"/>
</dbReference>
<keyword evidence="2" id="KW-0808">Transferase</keyword>
<reference evidence="2 3" key="1">
    <citation type="submission" date="2023-02" db="EMBL/GenBank/DDBJ databases">
        <title>Streptomyces sp. SCA4-21 with antifungal activity against Fusarium oxysporum f. sp. cubense, Streptomyces sp. SCA2-17 with antifungal activity against Fusarium oxysporum f. sp. cubense.</title>
        <authorList>
            <person name="Qi D."/>
        </authorList>
    </citation>
    <scope>NUCLEOTIDE SEQUENCE [LARGE SCALE GENOMIC DNA]</scope>
    <source>
        <strain evidence="2 3">SCA4-21</strain>
    </source>
</reference>
<organism evidence="2 3">
    <name type="scientific">Streptomyces luomodiensis</name>
    <dbReference type="NCBI Taxonomy" id="3026192"/>
    <lineage>
        <taxon>Bacteria</taxon>
        <taxon>Bacillati</taxon>
        <taxon>Actinomycetota</taxon>
        <taxon>Actinomycetes</taxon>
        <taxon>Kitasatosporales</taxon>
        <taxon>Streptomycetaceae</taxon>
        <taxon>Streptomyces</taxon>
    </lineage>
</organism>
<evidence type="ECO:0000313" key="3">
    <source>
        <dbReference type="Proteomes" id="UP001305606"/>
    </source>
</evidence>
<sequence>MLSHPAPALDDRFTATVRSLQVPEMCTDSTAPLLYWLVRTLRPQRVLEVGMGYTTPFLARALRDNKEAYEAEKALLGTAEGQVVQPLAHAAYYDEPYEPRLVCIDRMTDTASSAPRAWKVLEELELTGVCEVIEGDLRGSSGRVREAVGLLDFAWIDTWDTLAFVREYWDLLDPAGGVFAAHYLMTYPEGRAVLRYLESLRARDNGRLEMLNLREPHRFGQNSTTLIRRTRDYVDPEDLRPQGNSNDPTGVLDAG</sequence>
<keyword evidence="2" id="KW-0489">Methyltransferase</keyword>
<evidence type="ECO:0000256" key="1">
    <source>
        <dbReference type="SAM" id="MobiDB-lite"/>
    </source>
</evidence>
<keyword evidence="3" id="KW-1185">Reference proteome</keyword>
<dbReference type="GO" id="GO:0032259">
    <property type="term" value="P:methylation"/>
    <property type="evidence" value="ECO:0007669"/>
    <property type="project" value="UniProtKB-KW"/>
</dbReference>
<protein>
    <submittedName>
        <fullName evidence="2">Class I SAM-dependent methyltransferase</fullName>
        <ecNumber evidence="2">2.1.1.-</ecNumber>
    </submittedName>
</protein>
<dbReference type="EC" id="2.1.1.-" evidence="2"/>
<name>A0ABY9V801_9ACTN</name>
<dbReference type="GO" id="GO:0008168">
    <property type="term" value="F:methyltransferase activity"/>
    <property type="evidence" value="ECO:0007669"/>
    <property type="project" value="UniProtKB-KW"/>
</dbReference>
<accession>A0ABY9V801</accession>